<feature type="domain" description="Cation efflux protein transmembrane" evidence="7">
    <location>
        <begin position="22"/>
        <end position="200"/>
    </location>
</feature>
<evidence type="ECO:0000259" key="7">
    <source>
        <dbReference type="Pfam" id="PF01545"/>
    </source>
</evidence>
<gene>
    <name evidence="8" type="ORF">PMYSY11_3512</name>
</gene>
<dbReference type="GO" id="GO:0005886">
    <property type="term" value="C:plasma membrane"/>
    <property type="evidence" value="ECO:0007669"/>
    <property type="project" value="TreeGrafter"/>
</dbReference>
<dbReference type="EMBL" id="LR215729">
    <property type="protein sequence ID" value="VEV98556.1"/>
    <property type="molecule type" value="Genomic_DNA"/>
</dbReference>
<dbReference type="InterPro" id="IPR058533">
    <property type="entry name" value="Cation_efflux_TM"/>
</dbReference>
<keyword evidence="5 6" id="KW-0472">Membrane</keyword>
<dbReference type="AlphaFoldDB" id="A0A653E960"/>
<keyword evidence="3" id="KW-0862">Zinc</keyword>
<sequence>MSANCCAHTPQTPPDKGYRKILWLALIINFAMFVVEIASGFQAGSVSLLADSLDFLGDAANYGISLWVLGMAVVWRAKASLFKAFSMLVFGCGVLIVAVWHAVNGVVPEAQTMGVIGTLALVANLLTAALLYAYREGDSNMRSVWLCTRNDAIGNIAVLIAALGVFGTGSAWPDLIVASIMASLAISAAYQVTRQARDELQAETHSH</sequence>
<feature type="transmembrane region" description="Helical" evidence="6">
    <location>
        <begin position="84"/>
        <end position="103"/>
    </location>
</feature>
<keyword evidence="4 6" id="KW-1133">Transmembrane helix</keyword>
<name>A0A653E960_9PSED</name>
<comment type="subcellular location">
    <subcellularLocation>
        <location evidence="1">Membrane</location>
        <topology evidence="1">Multi-pass membrane protein</topology>
    </subcellularLocation>
</comment>
<reference evidence="8" key="1">
    <citation type="submission" date="2019-02" db="EMBL/GenBank/DDBJ databases">
        <authorList>
            <consortium name="Genoscope - CEA"/>
            <person name="William W."/>
        </authorList>
    </citation>
    <scope>NUCLEOTIDE SEQUENCE [LARGE SCALE GENOMIC DNA]</scope>
    <source>
        <strain evidence="8">YSy11</strain>
    </source>
</reference>
<evidence type="ECO:0000256" key="3">
    <source>
        <dbReference type="ARBA" id="ARBA00022906"/>
    </source>
</evidence>
<dbReference type="SUPFAM" id="SSF161111">
    <property type="entry name" value="Cation efflux protein transmembrane domain-like"/>
    <property type="match status" value="1"/>
</dbReference>
<keyword evidence="3" id="KW-0406">Ion transport</keyword>
<accession>A0A653E960</accession>
<evidence type="ECO:0000256" key="6">
    <source>
        <dbReference type="SAM" id="Phobius"/>
    </source>
</evidence>
<feature type="transmembrane region" description="Helical" evidence="6">
    <location>
        <begin position="152"/>
        <end position="169"/>
    </location>
</feature>
<dbReference type="PANTHER" id="PTHR11562:SF17">
    <property type="entry name" value="RE54080P-RELATED"/>
    <property type="match status" value="1"/>
</dbReference>
<organism evidence="8">
    <name type="scientific">Pseudomonas marincola</name>
    <dbReference type="NCBI Taxonomy" id="437900"/>
    <lineage>
        <taxon>Bacteria</taxon>
        <taxon>Pseudomonadati</taxon>
        <taxon>Pseudomonadota</taxon>
        <taxon>Gammaproteobacteria</taxon>
        <taxon>Pseudomonadales</taxon>
        <taxon>Pseudomonadaceae</taxon>
        <taxon>Pseudomonas</taxon>
    </lineage>
</organism>
<dbReference type="GO" id="GO:0005385">
    <property type="term" value="F:zinc ion transmembrane transporter activity"/>
    <property type="evidence" value="ECO:0007669"/>
    <property type="project" value="TreeGrafter"/>
</dbReference>
<evidence type="ECO:0000313" key="8">
    <source>
        <dbReference type="EMBL" id="VEV98556.1"/>
    </source>
</evidence>
<evidence type="ECO:0000256" key="4">
    <source>
        <dbReference type="ARBA" id="ARBA00022989"/>
    </source>
</evidence>
<feature type="transmembrane region" description="Helical" evidence="6">
    <location>
        <begin position="59"/>
        <end position="77"/>
    </location>
</feature>
<keyword evidence="3" id="KW-0864">Zinc transport</keyword>
<protein>
    <submittedName>
        <fullName evidence="8">Cation transporter</fullName>
    </submittedName>
</protein>
<keyword evidence="3" id="KW-0813">Transport</keyword>
<feature type="transmembrane region" description="Helical" evidence="6">
    <location>
        <begin position="115"/>
        <end position="132"/>
    </location>
</feature>
<dbReference type="RefSeq" id="WP_150548983.1">
    <property type="nucleotide sequence ID" value="NZ_LR215729.2"/>
</dbReference>
<dbReference type="Gene3D" id="1.20.1510.10">
    <property type="entry name" value="Cation efflux protein transmembrane domain"/>
    <property type="match status" value="1"/>
</dbReference>
<evidence type="ECO:0000256" key="2">
    <source>
        <dbReference type="ARBA" id="ARBA00022692"/>
    </source>
</evidence>
<dbReference type="PANTHER" id="PTHR11562">
    <property type="entry name" value="CATION EFFLUX PROTEIN/ ZINC TRANSPORTER"/>
    <property type="match status" value="1"/>
</dbReference>
<keyword evidence="2 6" id="KW-0812">Transmembrane</keyword>
<evidence type="ECO:0000256" key="1">
    <source>
        <dbReference type="ARBA" id="ARBA00004141"/>
    </source>
</evidence>
<proteinExistence type="predicted"/>
<dbReference type="InterPro" id="IPR027469">
    <property type="entry name" value="Cation_efflux_TMD_sf"/>
</dbReference>
<evidence type="ECO:0000256" key="5">
    <source>
        <dbReference type="ARBA" id="ARBA00023136"/>
    </source>
</evidence>
<feature type="transmembrane region" description="Helical" evidence="6">
    <location>
        <begin position="21"/>
        <end position="39"/>
    </location>
</feature>
<dbReference type="InterPro" id="IPR050681">
    <property type="entry name" value="CDF/SLC30A"/>
</dbReference>
<dbReference type="Pfam" id="PF01545">
    <property type="entry name" value="Cation_efflux"/>
    <property type="match status" value="1"/>
</dbReference>